<reference evidence="3 4" key="1">
    <citation type="submission" date="2020-02" db="EMBL/GenBank/DDBJ databases">
        <authorList>
            <person name="Li G."/>
        </authorList>
    </citation>
    <scope>NUCLEOTIDE SEQUENCE [LARGE SCALE GENOMIC DNA]</scope>
    <source>
        <strain evidence="3 4">DSM 102029</strain>
        <plasmid evidence="4">plgm</plasmid>
    </source>
</reference>
<sequence length="158" mass="16163">MRKYAVLMLLVALGAAPAAAQSTSTTAPAALDGKVEIPVDEARVFAVPSGVSTVVIGNPAITDVVFTVDRQGAIFTGRSFGATNVLFLTESGDTVKSAQVRVVRAPGLLTVTHGDKRATFACDPRCAPTQSIGDAPEVTIPIGAQLQERTSAAAAAAR</sequence>
<proteinExistence type="predicted"/>
<dbReference type="Pfam" id="PF13629">
    <property type="entry name" value="T2SS-T3SS_pil_N"/>
    <property type="match status" value="1"/>
</dbReference>
<protein>
    <recommendedName>
        <fullName evidence="2">Pilus formation protein N-terminal domain-containing protein</fullName>
    </recommendedName>
</protein>
<dbReference type="AlphaFoldDB" id="A0A6P1YTZ8"/>
<dbReference type="EMBL" id="CP048631">
    <property type="protein sequence ID" value="QIB36505.1"/>
    <property type="molecule type" value="Genomic_DNA"/>
</dbReference>
<name>A0A6P1YTZ8_9HYPH</name>
<feature type="domain" description="Pilus formation protein N-terminal" evidence="2">
    <location>
        <begin position="34"/>
        <end position="102"/>
    </location>
</feature>
<evidence type="ECO:0000256" key="1">
    <source>
        <dbReference type="SAM" id="SignalP"/>
    </source>
</evidence>
<evidence type="ECO:0000313" key="4">
    <source>
        <dbReference type="Proteomes" id="UP000464751"/>
    </source>
</evidence>
<dbReference type="Proteomes" id="UP000464751">
    <property type="component" value="Plasmid pLGM"/>
</dbReference>
<feature type="chain" id="PRO_5026965066" description="Pilus formation protein N-terminal domain-containing protein" evidence="1">
    <location>
        <begin position="21"/>
        <end position="158"/>
    </location>
</feature>
<evidence type="ECO:0000259" key="2">
    <source>
        <dbReference type="Pfam" id="PF13629"/>
    </source>
</evidence>
<keyword evidence="3" id="KW-0614">Plasmid</keyword>
<accession>A0A6P1YTZ8</accession>
<keyword evidence="1" id="KW-0732">Signal</keyword>
<geneLocation type="plasmid" evidence="4">
    <name>plgm</name>
</geneLocation>
<gene>
    <name evidence="3" type="ORF">G3A50_22055</name>
</gene>
<feature type="signal peptide" evidence="1">
    <location>
        <begin position="1"/>
        <end position="20"/>
    </location>
</feature>
<dbReference type="InterPro" id="IPR032789">
    <property type="entry name" value="T2SS-T3SS_pil_N"/>
</dbReference>
<dbReference type="KEGG" id="apra:G3A50_22055"/>
<organism evidence="3 4">
    <name type="scientific">Ancylobacter pratisalsi</name>
    <dbReference type="NCBI Taxonomy" id="1745854"/>
    <lineage>
        <taxon>Bacteria</taxon>
        <taxon>Pseudomonadati</taxon>
        <taxon>Pseudomonadota</taxon>
        <taxon>Alphaproteobacteria</taxon>
        <taxon>Hyphomicrobiales</taxon>
        <taxon>Xanthobacteraceae</taxon>
        <taxon>Ancylobacter</taxon>
    </lineage>
</organism>
<keyword evidence="4" id="KW-1185">Reference proteome</keyword>
<evidence type="ECO:0000313" key="3">
    <source>
        <dbReference type="EMBL" id="QIB36505.1"/>
    </source>
</evidence>